<dbReference type="InterPro" id="IPR003696">
    <property type="entry name" value="Carbtransf_dom"/>
</dbReference>
<dbReference type="PANTHER" id="PTHR34847:SF1">
    <property type="entry name" value="NODULATION PROTEIN U"/>
    <property type="match status" value="1"/>
</dbReference>
<comment type="similarity">
    <text evidence="1">Belongs to the NodU/CmcH family.</text>
</comment>
<evidence type="ECO:0000259" key="2">
    <source>
        <dbReference type="Pfam" id="PF02543"/>
    </source>
</evidence>
<evidence type="ECO:0000313" key="4">
    <source>
        <dbReference type="EMBL" id="GLK99179.1"/>
    </source>
</evidence>
<feature type="domain" description="Carbamoyltransferase" evidence="2">
    <location>
        <begin position="3"/>
        <end position="69"/>
    </location>
</feature>
<dbReference type="AlphaFoldDB" id="A0A9W6KFN0"/>
<comment type="caution">
    <text evidence="4">The sequence shown here is derived from an EMBL/GenBank/DDBJ whole genome shotgun (WGS) entry which is preliminary data.</text>
</comment>
<dbReference type="SUPFAM" id="SSF53067">
    <property type="entry name" value="Actin-like ATPase domain"/>
    <property type="match status" value="1"/>
</dbReference>
<organism evidence="4 5">
    <name type="scientific">Dactylosporangium matsuzakiense</name>
    <dbReference type="NCBI Taxonomy" id="53360"/>
    <lineage>
        <taxon>Bacteria</taxon>
        <taxon>Bacillati</taxon>
        <taxon>Actinomycetota</taxon>
        <taxon>Actinomycetes</taxon>
        <taxon>Micromonosporales</taxon>
        <taxon>Micromonosporaceae</taxon>
        <taxon>Dactylosporangium</taxon>
    </lineage>
</organism>
<evidence type="ECO:0000259" key="3">
    <source>
        <dbReference type="Pfam" id="PF16861"/>
    </source>
</evidence>
<dbReference type="InterPro" id="IPR038152">
    <property type="entry name" value="Carbam_trans_C_sf"/>
</dbReference>
<protein>
    <submittedName>
        <fullName evidence="4">Nodulation protein NolNO</fullName>
    </submittedName>
</protein>
<evidence type="ECO:0000313" key="5">
    <source>
        <dbReference type="Proteomes" id="UP001143480"/>
    </source>
</evidence>
<accession>A0A9W6KFN0</accession>
<dbReference type="Gene3D" id="3.30.420.40">
    <property type="match status" value="2"/>
</dbReference>
<dbReference type="Proteomes" id="UP001143480">
    <property type="component" value="Unassembled WGS sequence"/>
</dbReference>
<keyword evidence="5" id="KW-1185">Reference proteome</keyword>
<dbReference type="InterPro" id="IPR043129">
    <property type="entry name" value="ATPase_NBD"/>
</dbReference>
<feature type="domain" description="Carbamoyltransferase" evidence="2">
    <location>
        <begin position="97"/>
        <end position="321"/>
    </location>
</feature>
<dbReference type="RefSeq" id="WP_271188839.1">
    <property type="nucleotide sequence ID" value="NZ_BSFP01000003.1"/>
</dbReference>
<dbReference type="PANTHER" id="PTHR34847">
    <property type="entry name" value="NODULATION PROTEIN U"/>
    <property type="match status" value="1"/>
</dbReference>
<dbReference type="Pfam" id="PF16861">
    <property type="entry name" value="Carbam_trans_C"/>
    <property type="match status" value="1"/>
</dbReference>
<dbReference type="CDD" id="cd24098">
    <property type="entry name" value="ASKHA_NBD_TobZ_N"/>
    <property type="match status" value="1"/>
</dbReference>
<dbReference type="InterPro" id="IPR051338">
    <property type="entry name" value="NodU/CmcH_Carbamoyltrnsfr"/>
</dbReference>
<dbReference type="EMBL" id="BSFP01000003">
    <property type="protein sequence ID" value="GLK99179.1"/>
    <property type="molecule type" value="Genomic_DNA"/>
</dbReference>
<feature type="domain" description="Carbamoyltransferase C-terminal" evidence="3">
    <location>
        <begin position="378"/>
        <end position="545"/>
    </location>
</feature>
<dbReference type="Gene3D" id="3.90.870.20">
    <property type="entry name" value="Carbamoyltransferase, C-terminal domain"/>
    <property type="match status" value="1"/>
</dbReference>
<reference evidence="4" key="2">
    <citation type="submission" date="2023-01" db="EMBL/GenBank/DDBJ databases">
        <authorList>
            <person name="Sun Q."/>
            <person name="Evtushenko L."/>
        </authorList>
    </citation>
    <scope>NUCLEOTIDE SEQUENCE</scope>
    <source>
        <strain evidence="4">VKM Ac-1321</strain>
    </source>
</reference>
<sequence>MLILGLNFGFHDPSAALVSDGSLLALVEQERLSRRKRAPHELPLDAVTACLDAAGVRPADVDAIAWGWDVERFDPPLPPESFRDVRNALPPQFARPLPPVTRVAHHVSHAASAFWSSGFESAAFLIADGQGEREATSLGLADESGVKILASYPVNASLGHFYRAAAQFAGLERDGSRGEGKLMGLAAYGRPGEPMPLVTAEGELALASDVRVRHTADTRTEMRDALRRWWTGHAFPFVAGNTDEQMSYVHFAASAQAVLEDALINLARQAQRLTGASRLVVAGGVAQNCSANAAIVAAGDFDEYYFLPVPHDAGVSLGAALHVAHAESLRDRSGFRPARMEHAYWGPAAGTTQIDDALSGTGLRVEPLPDEELSARTARAIADGLAVCWFTGRAEIGARALGARSMLADPRKRETVLRINRLKGREVWRPLAPSVLAERFDEFFEAGLASPFMNVRAMVRSEVRHRIPAVVHIDGSARPQAVSAEHSPRYWALIKAFEDLTGVPLVLNTSFNLAGEPIVNSPADAVRTFVNGGLDVLVLENRFVTRPDPKA</sequence>
<dbReference type="InterPro" id="IPR031730">
    <property type="entry name" value="Carbam_trans_C"/>
</dbReference>
<gene>
    <name evidence="4" type="primary">nolO</name>
    <name evidence="4" type="ORF">GCM10017581_009200</name>
</gene>
<proteinExistence type="inferred from homology"/>
<dbReference type="GO" id="GO:0003824">
    <property type="term" value="F:catalytic activity"/>
    <property type="evidence" value="ECO:0007669"/>
    <property type="project" value="InterPro"/>
</dbReference>
<reference evidence="4" key="1">
    <citation type="journal article" date="2014" name="Int. J. Syst. Evol. Microbiol.">
        <title>Complete genome sequence of Corynebacterium casei LMG S-19264T (=DSM 44701T), isolated from a smear-ripened cheese.</title>
        <authorList>
            <consortium name="US DOE Joint Genome Institute (JGI-PGF)"/>
            <person name="Walter F."/>
            <person name="Albersmeier A."/>
            <person name="Kalinowski J."/>
            <person name="Ruckert C."/>
        </authorList>
    </citation>
    <scope>NUCLEOTIDE SEQUENCE</scope>
    <source>
        <strain evidence="4">VKM Ac-1321</strain>
    </source>
</reference>
<dbReference type="Pfam" id="PF02543">
    <property type="entry name" value="Carbam_trans_N"/>
    <property type="match status" value="2"/>
</dbReference>
<evidence type="ECO:0000256" key="1">
    <source>
        <dbReference type="ARBA" id="ARBA00006129"/>
    </source>
</evidence>
<name>A0A9W6KFN0_9ACTN</name>